<evidence type="ECO:0000313" key="4">
    <source>
        <dbReference type="Proteomes" id="UP000528457"/>
    </source>
</evidence>
<reference evidence="3 4" key="1">
    <citation type="submission" date="2020-08" db="EMBL/GenBank/DDBJ databases">
        <title>Genomic Encyclopedia of Type Strains, Phase IV (KMG-IV): sequencing the most valuable type-strain genomes for metagenomic binning, comparative biology and taxonomic classification.</title>
        <authorList>
            <person name="Goeker M."/>
        </authorList>
    </citation>
    <scope>NUCLEOTIDE SEQUENCE [LARGE SCALE GENOMIC DNA]</scope>
    <source>
        <strain evidence="3 4">DSM 22368</strain>
    </source>
</reference>
<dbReference type="PANTHER" id="PTHR47894:SF1">
    <property type="entry name" value="HTH-TYPE TRANSCRIPTIONAL REGULATOR VQSM"/>
    <property type="match status" value="1"/>
</dbReference>
<gene>
    <name evidence="3" type="ORF">HNR48_001657</name>
</gene>
<organism evidence="3 4">
    <name type="scientific">Pseudoteredinibacter isoporae</name>
    <dbReference type="NCBI Taxonomy" id="570281"/>
    <lineage>
        <taxon>Bacteria</taxon>
        <taxon>Pseudomonadati</taxon>
        <taxon>Pseudomonadota</taxon>
        <taxon>Gammaproteobacteria</taxon>
        <taxon>Cellvibrionales</taxon>
        <taxon>Cellvibrionaceae</taxon>
        <taxon>Pseudoteredinibacter</taxon>
    </lineage>
</organism>
<dbReference type="PANTHER" id="PTHR47894">
    <property type="entry name" value="HTH-TYPE TRANSCRIPTIONAL REGULATOR GADX"/>
    <property type="match status" value="1"/>
</dbReference>
<dbReference type="GO" id="GO:0000976">
    <property type="term" value="F:transcription cis-regulatory region binding"/>
    <property type="evidence" value="ECO:0007669"/>
    <property type="project" value="TreeGrafter"/>
</dbReference>
<dbReference type="PROSITE" id="PS01124">
    <property type="entry name" value="HTH_ARAC_FAMILY_2"/>
    <property type="match status" value="1"/>
</dbReference>
<feature type="domain" description="HTH araC/xylS-type" evidence="2">
    <location>
        <begin position="256"/>
        <end position="352"/>
    </location>
</feature>
<dbReference type="Gene3D" id="1.10.10.60">
    <property type="entry name" value="Homeodomain-like"/>
    <property type="match status" value="1"/>
</dbReference>
<dbReference type="GO" id="GO:0005829">
    <property type="term" value="C:cytosol"/>
    <property type="evidence" value="ECO:0007669"/>
    <property type="project" value="TreeGrafter"/>
</dbReference>
<dbReference type="InParanoid" id="A0A7X0JSD5"/>
<dbReference type="GO" id="GO:0003700">
    <property type="term" value="F:DNA-binding transcription factor activity"/>
    <property type="evidence" value="ECO:0007669"/>
    <property type="project" value="InterPro"/>
</dbReference>
<evidence type="ECO:0000259" key="2">
    <source>
        <dbReference type="PROSITE" id="PS01124"/>
    </source>
</evidence>
<evidence type="ECO:0000256" key="1">
    <source>
        <dbReference type="ARBA" id="ARBA00023125"/>
    </source>
</evidence>
<sequence>MNNVNETKEIRHSTAEQPLRTVSAIAVIDLAQELLQRGYLQATQLNNLSQEFQKLYQHWQSGQSIQEERLDESLMRELWQLAEQHPKKDSVGLHIGAKVNPEAKGLLANWLAQCDRLDDAFEVFSQHIHLLNPAEHWHKEISHDQVKLSFSFQQANYPAIAVDRSLAALLAWGTYYSKQPLKPLKVHLKRSQPENIEPYQQHLCSQLFFSQEEDAIYFRPEDLQQGIDTANPYLKSLIEEQAAKIDKHCRSRSWKNQVQNLLSDDLAMFAHIEIVCRELQLSRSSLYRKLKREDCSFSSLLKQERIRRLHEFLKRPTSAAEIAEQLGFEDIASFYRFRRQQMPATTNATAKSTAKPTLKSNRT</sequence>
<comment type="caution">
    <text evidence="3">The sequence shown here is derived from an EMBL/GenBank/DDBJ whole genome shotgun (WGS) entry which is preliminary data.</text>
</comment>
<name>A0A7X0JSD5_9GAMM</name>
<dbReference type="SMART" id="SM00342">
    <property type="entry name" value="HTH_ARAC"/>
    <property type="match status" value="1"/>
</dbReference>
<dbReference type="RefSeq" id="WP_166848643.1">
    <property type="nucleotide sequence ID" value="NZ_JAAONY010000001.1"/>
</dbReference>
<proteinExistence type="predicted"/>
<keyword evidence="1 3" id="KW-0238">DNA-binding</keyword>
<dbReference type="Pfam" id="PF12833">
    <property type="entry name" value="HTH_18"/>
    <property type="match status" value="1"/>
</dbReference>
<accession>A0A7X0JSD5</accession>
<dbReference type="Proteomes" id="UP000528457">
    <property type="component" value="Unassembled WGS sequence"/>
</dbReference>
<dbReference type="AlphaFoldDB" id="A0A7X0JSD5"/>
<dbReference type="Pfam" id="PF12625">
    <property type="entry name" value="Arabinose_bd"/>
    <property type="match status" value="1"/>
</dbReference>
<dbReference type="InterPro" id="IPR018060">
    <property type="entry name" value="HTH_AraC"/>
</dbReference>
<keyword evidence="4" id="KW-1185">Reference proteome</keyword>
<dbReference type="EMBL" id="JACHHT010000001">
    <property type="protein sequence ID" value="MBB6521379.1"/>
    <property type="molecule type" value="Genomic_DNA"/>
</dbReference>
<evidence type="ECO:0000313" key="3">
    <source>
        <dbReference type="EMBL" id="MBB6521379.1"/>
    </source>
</evidence>
<protein>
    <submittedName>
        <fullName evidence="3">AraC-like DNA-binding protein</fullName>
    </submittedName>
</protein>
<dbReference type="InterPro" id="IPR032687">
    <property type="entry name" value="AraC-type_N"/>
</dbReference>